<protein>
    <submittedName>
        <fullName evidence="3">Uncharacterized protein</fullName>
    </submittedName>
</protein>
<keyword evidence="1" id="KW-0175">Coiled coil</keyword>
<dbReference type="EMBL" id="CAVNYO010000158">
    <property type="protein sequence ID" value="CAK5270035.1"/>
    <property type="molecule type" value="Genomic_DNA"/>
</dbReference>
<feature type="region of interest" description="Disordered" evidence="2">
    <location>
        <begin position="323"/>
        <end position="426"/>
    </location>
</feature>
<evidence type="ECO:0000256" key="1">
    <source>
        <dbReference type="SAM" id="Coils"/>
    </source>
</evidence>
<feature type="coiled-coil region" evidence="1">
    <location>
        <begin position="234"/>
        <end position="261"/>
    </location>
</feature>
<dbReference type="AlphaFoldDB" id="A0AAD2H8E0"/>
<proteinExistence type="predicted"/>
<evidence type="ECO:0000256" key="2">
    <source>
        <dbReference type="SAM" id="MobiDB-lite"/>
    </source>
</evidence>
<gene>
    <name evidence="3" type="ORF">MYCIT1_LOCUS14184</name>
</gene>
<sequence length="575" mass="62740">MTSRPRKKELLGLVATKDEEVCFHPPLFISYLYKNVSSPQISRVRHALSSHQQRLAIALDTLEAMQQDLATERKARERLNNKLVRLKDAVRAAEAERDDLREVVVELAEKIELSRDDFSALTWAPSRLRLPDVLGMLTSSACLQSIKQVTEIEPLQTAVPIPALASDTDLWVYASATISSLRHALAAERLQHEETRRIAGLKIERLHAQVARLSARVAEGGSHSVVVEHIPEEYQRTVAENVVLEEEVARLEAALASTRLSAPLVTHHTDHVTSGPPPMAAGTHDRRKNSIRAKLTHDIAALGTAIDGFAAQRTAAKADIVQSEPSAGNLHDSSADRMVNPVRRMSPRPTIAMSDTTRPRSSAGSSSAHPRTSRSPARKRFPAVQSTEANPSGLGVPRTEAEIDHSSGEPVNSPRETSSTEMVLDPDLTIRPSEAARRGEIVHPSPDILASLSSFSPGMPSNARRHAELDDEIEVLRTAIEGFNEERALLTQQIQSQEGNDTSAIDPNMTLLLAPAPVDEASTLDRLLDADFEGEMSMDLATPLVPTAYLPPSSMLPHSPPSPPTERIFVDNDDG</sequence>
<keyword evidence="4" id="KW-1185">Reference proteome</keyword>
<feature type="region of interest" description="Disordered" evidence="2">
    <location>
        <begin position="551"/>
        <end position="575"/>
    </location>
</feature>
<feature type="coiled-coil region" evidence="1">
    <location>
        <begin position="466"/>
        <end position="500"/>
    </location>
</feature>
<comment type="caution">
    <text evidence="3">The sequence shown here is derived from an EMBL/GenBank/DDBJ whole genome shotgun (WGS) entry which is preliminary data.</text>
</comment>
<reference evidence="3" key="1">
    <citation type="submission" date="2023-11" db="EMBL/GenBank/DDBJ databases">
        <authorList>
            <person name="De Vega J J."/>
            <person name="De Vega J J."/>
        </authorList>
    </citation>
    <scope>NUCLEOTIDE SEQUENCE</scope>
</reference>
<evidence type="ECO:0000313" key="4">
    <source>
        <dbReference type="Proteomes" id="UP001295794"/>
    </source>
</evidence>
<name>A0AAD2H8E0_9AGAR</name>
<evidence type="ECO:0000313" key="3">
    <source>
        <dbReference type="EMBL" id="CAK5270035.1"/>
    </source>
</evidence>
<accession>A0AAD2H8E0</accession>
<feature type="compositionally biased region" description="Polar residues" evidence="2">
    <location>
        <begin position="353"/>
        <end position="375"/>
    </location>
</feature>
<feature type="coiled-coil region" evidence="1">
    <location>
        <begin position="48"/>
        <end position="110"/>
    </location>
</feature>
<organism evidence="3 4">
    <name type="scientific">Mycena citricolor</name>
    <dbReference type="NCBI Taxonomy" id="2018698"/>
    <lineage>
        <taxon>Eukaryota</taxon>
        <taxon>Fungi</taxon>
        <taxon>Dikarya</taxon>
        <taxon>Basidiomycota</taxon>
        <taxon>Agaricomycotina</taxon>
        <taxon>Agaricomycetes</taxon>
        <taxon>Agaricomycetidae</taxon>
        <taxon>Agaricales</taxon>
        <taxon>Marasmiineae</taxon>
        <taxon>Mycenaceae</taxon>
        <taxon>Mycena</taxon>
    </lineage>
</organism>
<dbReference type="Proteomes" id="UP001295794">
    <property type="component" value="Unassembled WGS sequence"/>
</dbReference>